<dbReference type="Proteomes" id="UP000249913">
    <property type="component" value="Unassembled WGS sequence"/>
</dbReference>
<dbReference type="FunFam" id="1.10.10.10:FF:000164">
    <property type="entry name" value="Transcriptional regulator, Rrf2 family"/>
    <property type="match status" value="1"/>
</dbReference>
<accession>A0A2X2K6J6</accession>
<keyword evidence="1" id="KW-0238">DNA-binding</keyword>
<dbReference type="InterPro" id="IPR036390">
    <property type="entry name" value="WH_DNA-bd_sf"/>
</dbReference>
<dbReference type="InterPro" id="IPR030489">
    <property type="entry name" value="TR_Rrf2-type_CS"/>
</dbReference>
<dbReference type="PROSITE" id="PS51197">
    <property type="entry name" value="HTH_RRF2_2"/>
    <property type="match status" value="1"/>
</dbReference>
<dbReference type="GO" id="GO:0003677">
    <property type="term" value="F:DNA binding"/>
    <property type="evidence" value="ECO:0007669"/>
    <property type="project" value="UniProtKB-KW"/>
</dbReference>
<dbReference type="SUPFAM" id="SSF46785">
    <property type="entry name" value="Winged helix' DNA-binding domain"/>
    <property type="match status" value="1"/>
</dbReference>
<dbReference type="Pfam" id="PF02082">
    <property type="entry name" value="Rrf2"/>
    <property type="match status" value="1"/>
</dbReference>
<dbReference type="AlphaFoldDB" id="A0A2X2K6J6"/>
<dbReference type="NCBIfam" id="TIGR00738">
    <property type="entry name" value="rrf2_super"/>
    <property type="match status" value="1"/>
</dbReference>
<dbReference type="GO" id="GO:0005829">
    <property type="term" value="C:cytosol"/>
    <property type="evidence" value="ECO:0007669"/>
    <property type="project" value="TreeGrafter"/>
</dbReference>
<dbReference type="PROSITE" id="PS01332">
    <property type="entry name" value="HTH_RRF2_1"/>
    <property type="match status" value="1"/>
</dbReference>
<organism evidence="2 3">
    <name type="scientific">Staphylococcus aureus</name>
    <dbReference type="NCBI Taxonomy" id="1280"/>
    <lineage>
        <taxon>Bacteria</taxon>
        <taxon>Bacillati</taxon>
        <taxon>Bacillota</taxon>
        <taxon>Bacilli</taxon>
        <taxon>Bacillales</taxon>
        <taxon>Staphylococcaceae</taxon>
        <taxon>Staphylococcus</taxon>
    </lineage>
</organism>
<dbReference type="InterPro" id="IPR036388">
    <property type="entry name" value="WH-like_DNA-bd_sf"/>
</dbReference>
<dbReference type="PANTHER" id="PTHR33221">
    <property type="entry name" value="WINGED HELIX-TURN-HELIX TRANSCRIPTIONAL REGULATOR, RRF2 FAMILY"/>
    <property type="match status" value="1"/>
</dbReference>
<dbReference type="NCBIfam" id="NF047409">
    <property type="entry name" value="Cys_reg_CymR"/>
    <property type="match status" value="1"/>
</dbReference>
<proteinExistence type="predicted"/>
<dbReference type="Gene3D" id="1.10.10.10">
    <property type="entry name" value="Winged helix-like DNA-binding domain superfamily/Winged helix DNA-binding domain"/>
    <property type="match status" value="1"/>
</dbReference>
<dbReference type="PANTHER" id="PTHR33221:SF5">
    <property type="entry name" value="HTH-TYPE TRANSCRIPTIONAL REGULATOR ISCR"/>
    <property type="match status" value="1"/>
</dbReference>
<evidence type="ECO:0000256" key="1">
    <source>
        <dbReference type="ARBA" id="ARBA00023125"/>
    </source>
</evidence>
<reference evidence="2 3" key="1">
    <citation type="submission" date="2018-06" db="EMBL/GenBank/DDBJ databases">
        <authorList>
            <consortium name="Pathogen Informatics"/>
            <person name="Doyle S."/>
        </authorList>
    </citation>
    <scope>NUCLEOTIDE SEQUENCE [LARGE SCALE GENOMIC DNA]</scope>
    <source>
        <strain evidence="2 3">NCTC7878</strain>
    </source>
</reference>
<dbReference type="EMBL" id="UAUX01000015">
    <property type="protein sequence ID" value="SPZ99983.1"/>
    <property type="molecule type" value="Genomic_DNA"/>
</dbReference>
<name>A0A2X2K6J6_STAAU</name>
<dbReference type="InterPro" id="IPR000944">
    <property type="entry name" value="Tscrpt_reg_Rrf2"/>
</dbReference>
<gene>
    <name evidence="2" type="primary">iscR</name>
    <name evidence="2" type="ORF">NCTC7878_03134</name>
</gene>
<evidence type="ECO:0000313" key="3">
    <source>
        <dbReference type="Proteomes" id="UP000249913"/>
    </source>
</evidence>
<protein>
    <submittedName>
        <fullName evidence="2">Iron-sulfur cluster regulator IscR</fullName>
    </submittedName>
</protein>
<dbReference type="GO" id="GO:0003700">
    <property type="term" value="F:DNA-binding transcription factor activity"/>
    <property type="evidence" value="ECO:0007669"/>
    <property type="project" value="TreeGrafter"/>
</dbReference>
<evidence type="ECO:0000313" key="2">
    <source>
        <dbReference type="EMBL" id="SPZ99983.1"/>
    </source>
</evidence>
<sequence length="143" mass="16039">MKISTKGRYGLTLMISLAKKEGQGCISLKSIAEENNLSDLYLEQLVGPLRNAGLIRSVRGAKGGYQLRVPAEEISAGDIIRLLEGPITFVESIESEPPAQKQLWIRMRDAVRDVLDNTTLKYLAEYVDTSEDFRRIHVLYLTV</sequence>